<evidence type="ECO:0000313" key="4">
    <source>
        <dbReference type="Proteomes" id="UP001271769"/>
    </source>
</evidence>
<comment type="caution">
    <text evidence="3">The sequence shown here is derived from an EMBL/GenBank/DDBJ whole genome shotgun (WGS) entry which is preliminary data.</text>
</comment>
<dbReference type="InterPro" id="IPR029069">
    <property type="entry name" value="HotDog_dom_sf"/>
</dbReference>
<comment type="similarity">
    <text evidence="1">Belongs to the 4-hydroxybenzoyl-CoA thioesterase family.</text>
</comment>
<evidence type="ECO:0000313" key="3">
    <source>
        <dbReference type="EMBL" id="MDY0873331.1"/>
    </source>
</evidence>
<dbReference type="PANTHER" id="PTHR31793">
    <property type="entry name" value="4-HYDROXYBENZOYL-COA THIOESTERASE FAMILY MEMBER"/>
    <property type="match status" value="1"/>
</dbReference>
<name>A0ABU5E3E1_9PROT</name>
<dbReference type="Pfam" id="PF13279">
    <property type="entry name" value="4HBT_2"/>
    <property type="match status" value="1"/>
</dbReference>
<dbReference type="SUPFAM" id="SSF54637">
    <property type="entry name" value="Thioesterase/thiol ester dehydrase-isomerase"/>
    <property type="match status" value="1"/>
</dbReference>
<protein>
    <submittedName>
        <fullName evidence="3">Acyl-CoA thioesterase</fullName>
        <ecNumber evidence="3">3.1.2.-</ecNumber>
    </submittedName>
</protein>
<dbReference type="Gene3D" id="3.10.129.10">
    <property type="entry name" value="Hotdog Thioesterase"/>
    <property type="match status" value="1"/>
</dbReference>
<evidence type="ECO:0000256" key="2">
    <source>
        <dbReference type="ARBA" id="ARBA00022801"/>
    </source>
</evidence>
<dbReference type="RefSeq" id="WP_320501785.1">
    <property type="nucleotide sequence ID" value="NZ_JAXCLX010000002.1"/>
</dbReference>
<proteinExistence type="inferred from homology"/>
<keyword evidence="4" id="KW-1185">Reference proteome</keyword>
<dbReference type="Proteomes" id="UP001271769">
    <property type="component" value="Unassembled WGS sequence"/>
</dbReference>
<dbReference type="CDD" id="cd00586">
    <property type="entry name" value="4HBT"/>
    <property type="match status" value="1"/>
</dbReference>
<dbReference type="EMBL" id="JAXCLX010000002">
    <property type="protein sequence ID" value="MDY0873331.1"/>
    <property type="molecule type" value="Genomic_DNA"/>
</dbReference>
<sequence length="138" mass="16027">MISASCEIVAQFYDIDPMEVVWHGNYVRYFEQARGLLLDRIDYNYAQMAESGFLWPIVDMRVKYVRPVRYRQLIVVEATLVEYENRLKIDYRCKDAASGEILTKAHTVQLAVNAVTHELSLESPEILLNKVRRVLCAV</sequence>
<keyword evidence="2 3" id="KW-0378">Hydrolase</keyword>
<dbReference type="PANTHER" id="PTHR31793:SF27">
    <property type="entry name" value="NOVEL THIOESTERASE SUPERFAMILY DOMAIN AND SAPOSIN A-TYPE DOMAIN CONTAINING PROTEIN (0610012H03RIK)"/>
    <property type="match status" value="1"/>
</dbReference>
<reference evidence="3 4" key="1">
    <citation type="journal article" date="2013" name="Antonie Van Leeuwenhoek">
        <title>Dongia rigui sp. nov., isolated from freshwater of a large wetland in Korea.</title>
        <authorList>
            <person name="Baik K.S."/>
            <person name="Hwang Y.M."/>
            <person name="Choi J.S."/>
            <person name="Kwon J."/>
            <person name="Seong C.N."/>
        </authorList>
    </citation>
    <scope>NUCLEOTIDE SEQUENCE [LARGE SCALE GENOMIC DNA]</scope>
    <source>
        <strain evidence="3 4">04SU4-P</strain>
    </source>
</reference>
<dbReference type="GO" id="GO:0016787">
    <property type="term" value="F:hydrolase activity"/>
    <property type="evidence" value="ECO:0007669"/>
    <property type="project" value="UniProtKB-KW"/>
</dbReference>
<organism evidence="3 4">
    <name type="scientific">Dongia rigui</name>
    <dbReference type="NCBI Taxonomy" id="940149"/>
    <lineage>
        <taxon>Bacteria</taxon>
        <taxon>Pseudomonadati</taxon>
        <taxon>Pseudomonadota</taxon>
        <taxon>Alphaproteobacteria</taxon>
        <taxon>Rhodospirillales</taxon>
        <taxon>Dongiaceae</taxon>
        <taxon>Dongia</taxon>
    </lineage>
</organism>
<dbReference type="EC" id="3.1.2.-" evidence="3"/>
<gene>
    <name evidence="3" type="ORF">SMD31_15420</name>
</gene>
<dbReference type="InterPro" id="IPR050563">
    <property type="entry name" value="4-hydroxybenzoyl-CoA_TE"/>
</dbReference>
<accession>A0ABU5E3E1</accession>
<evidence type="ECO:0000256" key="1">
    <source>
        <dbReference type="ARBA" id="ARBA00005953"/>
    </source>
</evidence>